<evidence type="ECO:0000256" key="1">
    <source>
        <dbReference type="ARBA" id="ARBA00009861"/>
    </source>
</evidence>
<evidence type="ECO:0000313" key="5">
    <source>
        <dbReference type="Proteomes" id="UP000249390"/>
    </source>
</evidence>
<name>A0A328DTU8_9ASTE</name>
<dbReference type="PANTHER" id="PTHR31623:SF125">
    <property type="entry name" value="VINORINE SYNTHASE-LIKE"/>
    <property type="match status" value="1"/>
</dbReference>
<proteinExistence type="inferred from homology"/>
<sequence length="450" mass="50099">MALLKLEIYQRENVKPFSPTPETSRTYKLSLLDQVAGTFYMPLVFFYGSGGSPSHDYDALRESLSRTLSVLYPLAGRQKDEVTIECGDEGADFLRANVTNYDLDGFLRCPKLDLIRQLFPRDPYPAAYDPAQPLLAVQVNRFLCGGTAVAICLWHAIADGSGLVGFLETWAGFNRGAGPAVDDGARFVVDASRVFSPVKFDFSAAISSFAARRARKRGKYIAKRFVFSKKDIERLKDEFATQSEHQRRPTRVEALSAFMWAAVIRAALHANPNLKGHMLTNAVDLRRRLDPPFPTTCLGNINQVTAARWETGSAGPATAPSLLRSVRESLAKLTNDYVRKMHESGGYFKAISEGVNVANVGKDFMVLSMSSWFKFECLKIDFGWGRPKWLGPGNSLEDLALLLDAQDGGIEVWIGLPRPIMCHLGKDDEFISHVTFSQIVWEPLHMPPRL</sequence>
<keyword evidence="3" id="KW-0012">Acyltransferase</keyword>
<keyword evidence="5" id="KW-1185">Reference proteome</keyword>
<dbReference type="PANTHER" id="PTHR31623">
    <property type="entry name" value="F21J9.9"/>
    <property type="match status" value="1"/>
</dbReference>
<evidence type="ECO:0000256" key="3">
    <source>
        <dbReference type="ARBA" id="ARBA00023315"/>
    </source>
</evidence>
<protein>
    <submittedName>
        <fullName evidence="4">Uncharacterized protein</fullName>
    </submittedName>
</protein>
<evidence type="ECO:0000256" key="2">
    <source>
        <dbReference type="ARBA" id="ARBA00022679"/>
    </source>
</evidence>
<evidence type="ECO:0000313" key="4">
    <source>
        <dbReference type="EMBL" id="RAL47531.1"/>
    </source>
</evidence>
<dbReference type="Pfam" id="PF02458">
    <property type="entry name" value="Transferase"/>
    <property type="match status" value="1"/>
</dbReference>
<dbReference type="AlphaFoldDB" id="A0A328DTU8"/>
<comment type="similarity">
    <text evidence="1">Belongs to the plant acyltransferase family.</text>
</comment>
<dbReference type="GO" id="GO:0016746">
    <property type="term" value="F:acyltransferase activity"/>
    <property type="evidence" value="ECO:0007669"/>
    <property type="project" value="UniProtKB-KW"/>
</dbReference>
<dbReference type="Proteomes" id="UP000249390">
    <property type="component" value="Unassembled WGS sequence"/>
</dbReference>
<keyword evidence="2" id="KW-0808">Transferase</keyword>
<dbReference type="EMBL" id="NQVE01000114">
    <property type="protein sequence ID" value="RAL47531.1"/>
    <property type="molecule type" value="Genomic_DNA"/>
</dbReference>
<dbReference type="Gene3D" id="3.30.559.10">
    <property type="entry name" value="Chloramphenicol acetyltransferase-like domain"/>
    <property type="match status" value="2"/>
</dbReference>
<comment type="caution">
    <text evidence="4">The sequence shown here is derived from an EMBL/GenBank/DDBJ whole genome shotgun (WGS) entry which is preliminary data.</text>
</comment>
<reference evidence="4 5" key="1">
    <citation type="submission" date="2018-06" db="EMBL/GenBank/DDBJ databases">
        <title>The Genome of Cuscuta australis (Dodder) Provides Insight into the Evolution of Plant Parasitism.</title>
        <authorList>
            <person name="Liu H."/>
        </authorList>
    </citation>
    <scope>NUCLEOTIDE SEQUENCE [LARGE SCALE GENOMIC DNA]</scope>
    <source>
        <strain evidence="5">cv. Yunnan</strain>
        <tissue evidence="4">Vines</tissue>
    </source>
</reference>
<dbReference type="InterPro" id="IPR023213">
    <property type="entry name" value="CAT-like_dom_sf"/>
</dbReference>
<organism evidence="4 5">
    <name type="scientific">Cuscuta australis</name>
    <dbReference type="NCBI Taxonomy" id="267555"/>
    <lineage>
        <taxon>Eukaryota</taxon>
        <taxon>Viridiplantae</taxon>
        <taxon>Streptophyta</taxon>
        <taxon>Embryophyta</taxon>
        <taxon>Tracheophyta</taxon>
        <taxon>Spermatophyta</taxon>
        <taxon>Magnoliopsida</taxon>
        <taxon>eudicotyledons</taxon>
        <taxon>Gunneridae</taxon>
        <taxon>Pentapetalae</taxon>
        <taxon>asterids</taxon>
        <taxon>lamiids</taxon>
        <taxon>Solanales</taxon>
        <taxon>Convolvulaceae</taxon>
        <taxon>Cuscuteae</taxon>
        <taxon>Cuscuta</taxon>
        <taxon>Cuscuta subgen. Grammica</taxon>
        <taxon>Cuscuta sect. Cleistogrammica</taxon>
    </lineage>
</organism>
<gene>
    <name evidence="4" type="ORF">DM860_011269</name>
</gene>
<accession>A0A328DTU8</accession>